<evidence type="ECO:0000313" key="2">
    <source>
        <dbReference type="Proteomes" id="UP000076502"/>
    </source>
</evidence>
<organism evidence="1 2">
    <name type="scientific">Dufourea novaeangliae</name>
    <name type="common">Sweat bee</name>
    <dbReference type="NCBI Taxonomy" id="178035"/>
    <lineage>
        <taxon>Eukaryota</taxon>
        <taxon>Metazoa</taxon>
        <taxon>Ecdysozoa</taxon>
        <taxon>Arthropoda</taxon>
        <taxon>Hexapoda</taxon>
        <taxon>Insecta</taxon>
        <taxon>Pterygota</taxon>
        <taxon>Neoptera</taxon>
        <taxon>Endopterygota</taxon>
        <taxon>Hymenoptera</taxon>
        <taxon>Apocrita</taxon>
        <taxon>Aculeata</taxon>
        <taxon>Apoidea</taxon>
        <taxon>Anthophila</taxon>
        <taxon>Halictidae</taxon>
        <taxon>Rophitinae</taxon>
        <taxon>Dufourea</taxon>
    </lineage>
</organism>
<sequence>MAVIKPGGSFRQKALYARPVVQQLYDLYENSGPARDTLFTVTIYDVERRVNLTCPALPANPLALSSFSRDYFPLFLVARL</sequence>
<gene>
    <name evidence="1" type="ORF">WN55_03460</name>
</gene>
<dbReference type="EMBL" id="KQ434936">
    <property type="protein sequence ID" value="KZC11956.1"/>
    <property type="molecule type" value="Genomic_DNA"/>
</dbReference>
<dbReference type="AlphaFoldDB" id="A0A154PJ91"/>
<reference evidence="1 2" key="1">
    <citation type="submission" date="2015-07" db="EMBL/GenBank/DDBJ databases">
        <title>The genome of Dufourea novaeangliae.</title>
        <authorList>
            <person name="Pan H."/>
            <person name="Kapheim K."/>
        </authorList>
    </citation>
    <scope>NUCLEOTIDE SEQUENCE [LARGE SCALE GENOMIC DNA]</scope>
    <source>
        <strain evidence="1">0120121106</strain>
        <tissue evidence="1">Whole body</tissue>
    </source>
</reference>
<dbReference type="Proteomes" id="UP000076502">
    <property type="component" value="Unassembled WGS sequence"/>
</dbReference>
<accession>A0A154PJ91</accession>
<proteinExistence type="predicted"/>
<evidence type="ECO:0000313" key="1">
    <source>
        <dbReference type="EMBL" id="KZC11956.1"/>
    </source>
</evidence>
<name>A0A154PJ91_DUFNO</name>
<protein>
    <submittedName>
        <fullName evidence="1">Uncharacterized protein</fullName>
    </submittedName>
</protein>
<keyword evidence="2" id="KW-1185">Reference proteome</keyword>